<dbReference type="InterPro" id="IPR002347">
    <property type="entry name" value="SDR_fam"/>
</dbReference>
<gene>
    <name evidence="3" type="ORF">E0H50_32800</name>
</gene>
<dbReference type="Proteomes" id="UP000292695">
    <property type="component" value="Unassembled WGS sequence"/>
</dbReference>
<dbReference type="Gene3D" id="3.40.50.720">
    <property type="entry name" value="NAD(P)-binding Rossmann-like Domain"/>
    <property type="match status" value="1"/>
</dbReference>
<dbReference type="PRINTS" id="PR00081">
    <property type="entry name" value="GDHRDH"/>
</dbReference>
<keyword evidence="4" id="KW-1185">Reference proteome</keyword>
<evidence type="ECO:0000313" key="3">
    <source>
        <dbReference type="EMBL" id="TCC24421.1"/>
    </source>
</evidence>
<evidence type="ECO:0000256" key="1">
    <source>
        <dbReference type="ARBA" id="ARBA00006484"/>
    </source>
</evidence>
<dbReference type="RefSeq" id="WP_131294867.1">
    <property type="nucleotide sequence ID" value="NZ_SJKA01000015.1"/>
</dbReference>
<dbReference type="InterPro" id="IPR020904">
    <property type="entry name" value="Sc_DH/Rdtase_CS"/>
</dbReference>
<dbReference type="GO" id="GO:0016491">
    <property type="term" value="F:oxidoreductase activity"/>
    <property type="evidence" value="ECO:0007669"/>
    <property type="project" value="UniProtKB-KW"/>
</dbReference>
<dbReference type="PROSITE" id="PS00061">
    <property type="entry name" value="ADH_SHORT"/>
    <property type="match status" value="1"/>
</dbReference>
<dbReference type="OrthoDB" id="4577644at2"/>
<protein>
    <submittedName>
        <fullName evidence="3">SDR family NAD(P)-dependent oxidoreductase</fullName>
    </submittedName>
</protein>
<name>A0A4R0I6A6_9ACTN</name>
<keyword evidence="2" id="KW-0560">Oxidoreductase</keyword>
<sequence>MRTWGDEDIQDQGGRTVVITGANSGLGLRAATVLAAKGARVILACRSRERGERAAAAVGGELVLVDLADLGSVRKAAADLRERTGDRVDLLIDNAGIPAGKFRRTVDGHESILATNYLGHAALTWLLMPALRAGDSARVVTVSSMAQRGKGFDVEDPNFERRRFRMAHAYSQSKLAGLMFALELQERLAAEGSPVISVAAHPGFTATEIGAAGARNQGLGALARPLNALTKALSQSVSEGTLPILYAATAPEVQGGDYYGPRKFGEFFGGVGPARIDVRAQDQAVRARLWERTAELTGVRPDPS</sequence>
<proteinExistence type="inferred from homology"/>
<dbReference type="NCBIfam" id="NF004846">
    <property type="entry name" value="PRK06197.1"/>
    <property type="match status" value="1"/>
</dbReference>
<reference evidence="3 4" key="1">
    <citation type="submission" date="2019-02" db="EMBL/GenBank/DDBJ databases">
        <title>Kribbella capetownensis sp. nov. and Kribbella speibonae sp. nov., isolated from soil.</title>
        <authorList>
            <person name="Curtis S.M."/>
            <person name="Norton I."/>
            <person name="Everest G.J."/>
            <person name="Meyers P.R."/>
        </authorList>
    </citation>
    <scope>NUCLEOTIDE SEQUENCE [LARGE SCALE GENOMIC DNA]</scope>
    <source>
        <strain evidence="3 4">DSM 27082</strain>
    </source>
</reference>
<dbReference type="InterPro" id="IPR036291">
    <property type="entry name" value="NAD(P)-bd_dom_sf"/>
</dbReference>
<comment type="similarity">
    <text evidence="1">Belongs to the short-chain dehydrogenases/reductases (SDR) family.</text>
</comment>
<evidence type="ECO:0000313" key="4">
    <source>
        <dbReference type="Proteomes" id="UP000292695"/>
    </source>
</evidence>
<organism evidence="3 4">
    <name type="scientific">Kribbella sindirgiensis</name>
    <dbReference type="NCBI Taxonomy" id="1124744"/>
    <lineage>
        <taxon>Bacteria</taxon>
        <taxon>Bacillati</taxon>
        <taxon>Actinomycetota</taxon>
        <taxon>Actinomycetes</taxon>
        <taxon>Propionibacteriales</taxon>
        <taxon>Kribbellaceae</taxon>
        <taxon>Kribbella</taxon>
    </lineage>
</organism>
<dbReference type="SUPFAM" id="SSF51735">
    <property type="entry name" value="NAD(P)-binding Rossmann-fold domains"/>
    <property type="match status" value="1"/>
</dbReference>
<dbReference type="AlphaFoldDB" id="A0A4R0I6A6"/>
<dbReference type="EMBL" id="SJKA01000015">
    <property type="protein sequence ID" value="TCC24421.1"/>
    <property type="molecule type" value="Genomic_DNA"/>
</dbReference>
<dbReference type="Pfam" id="PF00106">
    <property type="entry name" value="adh_short"/>
    <property type="match status" value="1"/>
</dbReference>
<accession>A0A4R0I6A6</accession>
<dbReference type="PANTHER" id="PTHR43157:SF31">
    <property type="entry name" value="PHOSPHATIDYLINOSITOL-GLYCAN BIOSYNTHESIS CLASS F PROTEIN"/>
    <property type="match status" value="1"/>
</dbReference>
<dbReference type="PANTHER" id="PTHR43157">
    <property type="entry name" value="PHOSPHATIDYLINOSITOL-GLYCAN BIOSYNTHESIS CLASS F PROTEIN-RELATED"/>
    <property type="match status" value="1"/>
</dbReference>
<evidence type="ECO:0000256" key="2">
    <source>
        <dbReference type="ARBA" id="ARBA00023002"/>
    </source>
</evidence>
<comment type="caution">
    <text evidence="3">The sequence shown here is derived from an EMBL/GenBank/DDBJ whole genome shotgun (WGS) entry which is preliminary data.</text>
</comment>